<accession>A0ABW4DQU0</accession>
<gene>
    <name evidence="1" type="ORF">ACFQ4L_07055</name>
</gene>
<organism evidence="1 2">
    <name type="scientific">Lapidilactobacillus mulanensis</name>
    <dbReference type="NCBI Taxonomy" id="2485999"/>
    <lineage>
        <taxon>Bacteria</taxon>
        <taxon>Bacillati</taxon>
        <taxon>Bacillota</taxon>
        <taxon>Bacilli</taxon>
        <taxon>Lactobacillales</taxon>
        <taxon>Lactobacillaceae</taxon>
        <taxon>Lapidilactobacillus</taxon>
    </lineage>
</organism>
<reference evidence="2" key="1">
    <citation type="journal article" date="2019" name="Int. J. Syst. Evol. Microbiol.">
        <title>The Global Catalogue of Microorganisms (GCM) 10K type strain sequencing project: providing services to taxonomists for standard genome sequencing and annotation.</title>
        <authorList>
            <consortium name="The Broad Institute Genomics Platform"/>
            <consortium name="The Broad Institute Genome Sequencing Center for Infectious Disease"/>
            <person name="Wu L."/>
            <person name="Ma J."/>
        </authorList>
    </citation>
    <scope>NUCLEOTIDE SEQUENCE [LARGE SCALE GENOMIC DNA]</scope>
    <source>
        <strain evidence="2">CCM 8951</strain>
    </source>
</reference>
<dbReference type="RefSeq" id="WP_125578645.1">
    <property type="nucleotide sequence ID" value="NZ_JBHTOF010000084.1"/>
</dbReference>
<comment type="caution">
    <text evidence="1">The sequence shown here is derived from an EMBL/GenBank/DDBJ whole genome shotgun (WGS) entry which is preliminary data.</text>
</comment>
<sequence length="161" mass="18404">MNSRKIKAFTLLETAFSLLILLIICQLLLELTQTSQSLANRLKKSRESPEIAVIQLEQNLKGKAIMPATADDGFYYFGKNEAGKDVDYHVYLRLKQGEIVASNSANQGYMPLWYGVKNVKFTYKAPLLTMEMQQRDGQTLTAYFLAKEWKKNNENKTPTTR</sequence>
<keyword evidence="2" id="KW-1185">Reference proteome</keyword>
<evidence type="ECO:0000313" key="1">
    <source>
        <dbReference type="EMBL" id="MFD1465816.1"/>
    </source>
</evidence>
<name>A0ABW4DQU0_9LACO</name>
<dbReference type="Proteomes" id="UP001597244">
    <property type="component" value="Unassembled WGS sequence"/>
</dbReference>
<proteinExistence type="predicted"/>
<dbReference type="EMBL" id="JBHTOF010000084">
    <property type="protein sequence ID" value="MFD1465816.1"/>
    <property type="molecule type" value="Genomic_DNA"/>
</dbReference>
<evidence type="ECO:0000313" key="2">
    <source>
        <dbReference type="Proteomes" id="UP001597244"/>
    </source>
</evidence>
<evidence type="ECO:0008006" key="3">
    <source>
        <dbReference type="Google" id="ProtNLM"/>
    </source>
</evidence>
<protein>
    <recommendedName>
        <fullName evidence="3">Competence protein ComGF</fullName>
    </recommendedName>
</protein>